<evidence type="ECO:0008006" key="3">
    <source>
        <dbReference type="Google" id="ProtNLM"/>
    </source>
</evidence>
<dbReference type="Pfam" id="PF07997">
    <property type="entry name" value="DUF1694"/>
    <property type="match status" value="1"/>
</dbReference>
<dbReference type="EMBL" id="CAKJTG010000042">
    <property type="protein sequence ID" value="CAG9610599.1"/>
    <property type="molecule type" value="Genomic_DNA"/>
</dbReference>
<accession>A0A9C7GDZ6</accession>
<sequence>MERNKVDEILQQGIYGPKEIKPEERKRFLGTLRERIVVALTQAQVRDNSVNTELEKVMKENSKAQLYLNGQMEYPTLSKYLKMASKVGMQFTIVNNQEVETDIGLVVAYDHAIDKDEIFIKQVLKYEEKEADKEGSGFFDKLKKLF</sequence>
<dbReference type="RefSeq" id="WP_230498959.1">
    <property type="nucleotide sequence ID" value="NZ_CAKJTG010000042.1"/>
</dbReference>
<reference evidence="1" key="1">
    <citation type="submission" date="2021-10" db="EMBL/GenBank/DDBJ databases">
        <authorList>
            <person name="Criscuolo A."/>
        </authorList>
    </citation>
    <scope>NUCLEOTIDE SEQUENCE</scope>
    <source>
        <strain evidence="1">CIP111885</strain>
    </source>
</reference>
<evidence type="ECO:0000313" key="1">
    <source>
        <dbReference type="EMBL" id="CAG9610599.1"/>
    </source>
</evidence>
<name>A0A9C7GDZ6_9BACI</name>
<dbReference type="AlphaFoldDB" id="A0A9C7GDZ6"/>
<gene>
    <name evidence="1" type="primary">yueI</name>
    <name evidence="1" type="ORF">NEOCIP111885_04374</name>
</gene>
<proteinExistence type="predicted"/>
<dbReference type="InterPro" id="IPR012543">
    <property type="entry name" value="DUF1694"/>
</dbReference>
<comment type="caution">
    <text evidence="1">The sequence shown here is derived from an EMBL/GenBank/DDBJ whole genome shotgun (WGS) entry which is preliminary data.</text>
</comment>
<dbReference type="SUPFAM" id="SSF160515">
    <property type="entry name" value="YueI-like"/>
    <property type="match status" value="1"/>
</dbReference>
<protein>
    <recommendedName>
        <fullName evidence="3">DUF1694 domain-containing protein</fullName>
    </recommendedName>
</protein>
<evidence type="ECO:0000313" key="2">
    <source>
        <dbReference type="Proteomes" id="UP000789845"/>
    </source>
</evidence>
<dbReference type="InterPro" id="IPR029064">
    <property type="entry name" value="Ribosomal_eL30-like_sf"/>
</dbReference>
<dbReference type="PIRSF" id="PIRSF034303">
    <property type="entry name" value="DUF1694"/>
    <property type="match status" value="1"/>
</dbReference>
<dbReference type="Gene3D" id="3.30.1330.30">
    <property type="match status" value="1"/>
</dbReference>
<organism evidence="1 2">
    <name type="scientific">Pseudoneobacillus rhizosphaerae</name>
    <dbReference type="NCBI Taxonomy" id="2880968"/>
    <lineage>
        <taxon>Bacteria</taxon>
        <taxon>Bacillati</taxon>
        <taxon>Bacillota</taxon>
        <taxon>Bacilli</taxon>
        <taxon>Bacillales</taxon>
        <taxon>Bacillaceae</taxon>
        <taxon>Pseudoneobacillus</taxon>
    </lineage>
</organism>
<keyword evidence="2" id="KW-1185">Reference proteome</keyword>
<dbReference type="Proteomes" id="UP000789845">
    <property type="component" value="Unassembled WGS sequence"/>
</dbReference>